<dbReference type="Proteomes" id="UP000184330">
    <property type="component" value="Unassembled WGS sequence"/>
</dbReference>
<accession>A0A1L7X9J8</accession>
<sequence>MNQQEGVVEGFKALLPLSLCFPPALPSSPREAAPTVLVMVDVFHTANLRFDKNLVDENAGESIPLLQGRFQQTPTSSASALMSHADTTPLSALRLRLISSRASQRLYGSVSGIPRCNVTQARPSGSSPNPALYIADEDFPTWYQIKKGQTPTHHPAQKIEDLTQIYLDNMVSGSAPQTKVASLSSTVTKRYLQQRAVIEAGMTPQQLSDDRWVTETTKEVEELDKEARLFFICKERRMIPRLTKAGVNITFV</sequence>
<gene>
    <name evidence="1" type="ORF">PAC_11600</name>
</gene>
<organism evidence="1 2">
    <name type="scientific">Phialocephala subalpina</name>
    <dbReference type="NCBI Taxonomy" id="576137"/>
    <lineage>
        <taxon>Eukaryota</taxon>
        <taxon>Fungi</taxon>
        <taxon>Dikarya</taxon>
        <taxon>Ascomycota</taxon>
        <taxon>Pezizomycotina</taxon>
        <taxon>Leotiomycetes</taxon>
        <taxon>Helotiales</taxon>
        <taxon>Mollisiaceae</taxon>
        <taxon>Phialocephala</taxon>
        <taxon>Phialocephala fortinii species complex</taxon>
    </lineage>
</organism>
<evidence type="ECO:0000313" key="2">
    <source>
        <dbReference type="Proteomes" id="UP000184330"/>
    </source>
</evidence>
<dbReference type="AlphaFoldDB" id="A0A1L7X9J8"/>
<keyword evidence="2" id="KW-1185">Reference proteome</keyword>
<proteinExistence type="predicted"/>
<reference evidence="1 2" key="1">
    <citation type="submission" date="2016-03" db="EMBL/GenBank/DDBJ databases">
        <authorList>
            <person name="Ploux O."/>
        </authorList>
    </citation>
    <scope>NUCLEOTIDE SEQUENCE [LARGE SCALE GENOMIC DNA]</scope>
    <source>
        <strain evidence="1 2">UAMH 11012</strain>
    </source>
</reference>
<name>A0A1L7X9J8_9HELO</name>
<evidence type="ECO:0000313" key="1">
    <source>
        <dbReference type="EMBL" id="CZR61703.1"/>
    </source>
</evidence>
<protein>
    <submittedName>
        <fullName evidence="1">Uncharacterized protein</fullName>
    </submittedName>
</protein>
<dbReference type="EMBL" id="FJOG01000019">
    <property type="protein sequence ID" value="CZR61703.1"/>
    <property type="molecule type" value="Genomic_DNA"/>
</dbReference>